<comment type="caution">
    <text evidence="1">The sequence shown here is derived from an EMBL/GenBank/DDBJ whole genome shotgun (WGS) entry which is preliminary data.</text>
</comment>
<keyword evidence="2" id="KW-1185">Reference proteome</keyword>
<evidence type="ECO:0000313" key="1">
    <source>
        <dbReference type="EMBL" id="RCV62543.1"/>
    </source>
</evidence>
<name>A0A368TBM4_9ACTN</name>
<accession>A0A368TBM4</accession>
<protein>
    <submittedName>
        <fullName evidence="1">Uncharacterized protein</fullName>
    </submittedName>
</protein>
<organism evidence="1 2">
    <name type="scientific">Marinitenerispora sediminis</name>
    <dbReference type="NCBI Taxonomy" id="1931232"/>
    <lineage>
        <taxon>Bacteria</taxon>
        <taxon>Bacillati</taxon>
        <taxon>Actinomycetota</taxon>
        <taxon>Actinomycetes</taxon>
        <taxon>Streptosporangiales</taxon>
        <taxon>Nocardiopsidaceae</taxon>
        <taxon>Marinitenerispora</taxon>
    </lineage>
</organism>
<dbReference type="RefSeq" id="WP_114396391.1">
    <property type="nucleotide sequence ID" value="NZ_QEIM01000008.1"/>
</dbReference>
<sequence>MARAIFRDESPLGERLDAFELPDLPDSVTVRELIRLRVREEVARYNAQPSSTFQGLVRPTDAEAELNGYRMRGRRHIDWERQADIAEHAFTRNGFVVLVGDRQVEDLDESVALSGDPEIVFIKLVPLVGG</sequence>
<proteinExistence type="predicted"/>
<gene>
    <name evidence="1" type="ORF">DEF24_00785</name>
</gene>
<evidence type="ECO:0000313" key="2">
    <source>
        <dbReference type="Proteomes" id="UP000253318"/>
    </source>
</evidence>
<dbReference type="Proteomes" id="UP000253318">
    <property type="component" value="Unassembled WGS sequence"/>
</dbReference>
<reference evidence="1 2" key="1">
    <citation type="submission" date="2018-04" db="EMBL/GenBank/DDBJ databases">
        <title>Novel actinobacteria from marine sediment.</title>
        <authorList>
            <person name="Ng Z.Y."/>
            <person name="Tan G.Y.A."/>
        </authorList>
    </citation>
    <scope>NUCLEOTIDE SEQUENCE [LARGE SCALE GENOMIC DNA]</scope>
    <source>
        <strain evidence="1 2">TPS81</strain>
    </source>
</reference>
<dbReference type="AlphaFoldDB" id="A0A368TBM4"/>
<dbReference type="OrthoDB" id="214814at2"/>
<dbReference type="EMBL" id="QEIN01000003">
    <property type="protein sequence ID" value="RCV62543.1"/>
    <property type="molecule type" value="Genomic_DNA"/>
</dbReference>